<evidence type="ECO:0000313" key="5">
    <source>
        <dbReference type="Proteomes" id="UP000094526"/>
    </source>
</evidence>
<evidence type="ECO:0000256" key="1">
    <source>
        <dbReference type="ARBA" id="ARBA00006484"/>
    </source>
</evidence>
<evidence type="ECO:0000256" key="3">
    <source>
        <dbReference type="ARBA" id="ARBA00023002"/>
    </source>
</evidence>
<dbReference type="GO" id="GO:0016491">
    <property type="term" value="F:oxidoreductase activity"/>
    <property type="evidence" value="ECO:0007669"/>
    <property type="project" value="UniProtKB-KW"/>
</dbReference>
<dbReference type="InterPro" id="IPR036291">
    <property type="entry name" value="NAD(P)-bd_dom_sf"/>
</dbReference>
<accession>A0A1C1CWH0</accession>
<dbReference type="Proteomes" id="UP000094526">
    <property type="component" value="Unassembled WGS sequence"/>
</dbReference>
<dbReference type="SUPFAM" id="SSF51735">
    <property type="entry name" value="NAD(P)-binding Rossmann-fold domains"/>
    <property type="match status" value="1"/>
</dbReference>
<dbReference type="VEuPathDB" id="FungiDB:G647_04156"/>
<evidence type="ECO:0000256" key="2">
    <source>
        <dbReference type="ARBA" id="ARBA00022857"/>
    </source>
</evidence>
<dbReference type="STRING" id="86049.A0A1C1CWH0"/>
<dbReference type="PANTHER" id="PTHR43490:SF99">
    <property type="entry name" value="SHORT-CHAIN DEHYDROGENASE_REDUCTASE"/>
    <property type="match status" value="1"/>
</dbReference>
<organism evidence="4 5">
    <name type="scientific">Cladophialophora carrionii</name>
    <dbReference type="NCBI Taxonomy" id="86049"/>
    <lineage>
        <taxon>Eukaryota</taxon>
        <taxon>Fungi</taxon>
        <taxon>Dikarya</taxon>
        <taxon>Ascomycota</taxon>
        <taxon>Pezizomycotina</taxon>
        <taxon>Eurotiomycetes</taxon>
        <taxon>Chaetothyriomycetidae</taxon>
        <taxon>Chaetothyriales</taxon>
        <taxon>Herpotrichiellaceae</taxon>
        <taxon>Cladophialophora</taxon>
    </lineage>
</organism>
<keyword evidence="3" id="KW-0560">Oxidoreductase</keyword>
<gene>
    <name evidence="4" type="primary">fabG1</name>
    <name evidence="4" type="ORF">CLCR_10554</name>
</gene>
<comment type="similarity">
    <text evidence="1">Belongs to the short-chain dehydrogenases/reductases (SDR) family.</text>
</comment>
<dbReference type="Gene3D" id="3.40.50.720">
    <property type="entry name" value="NAD(P)-binding Rossmann-like Domain"/>
    <property type="match status" value="1"/>
</dbReference>
<dbReference type="InterPro" id="IPR002347">
    <property type="entry name" value="SDR_fam"/>
</dbReference>
<dbReference type="EMBL" id="LGRB01000008">
    <property type="protein sequence ID" value="OCT52811.1"/>
    <property type="molecule type" value="Genomic_DNA"/>
</dbReference>
<dbReference type="AlphaFoldDB" id="A0A1C1CWH0"/>
<evidence type="ECO:0000313" key="4">
    <source>
        <dbReference type="EMBL" id="OCT52811.1"/>
    </source>
</evidence>
<dbReference type="PRINTS" id="PR00081">
    <property type="entry name" value="GDHRDH"/>
</dbReference>
<comment type="caution">
    <text evidence="4">The sequence shown here is derived from an EMBL/GenBank/DDBJ whole genome shotgun (WGS) entry which is preliminary data.</text>
</comment>
<keyword evidence="2" id="KW-0521">NADP</keyword>
<dbReference type="OrthoDB" id="191139at2759"/>
<protein>
    <submittedName>
        <fullName evidence="4">3-oxoacyl-[acyl-carrier-protein] reductase FabG1</fullName>
    </submittedName>
</protein>
<dbReference type="PANTHER" id="PTHR43490">
    <property type="entry name" value="(+)-NEOMENTHOL DEHYDROGENASE"/>
    <property type="match status" value="1"/>
</dbReference>
<sequence>MNPTHDTRHTTRLDIKIPFQSDLDLIPQLLSRPSSVVAQKKTVILVTGGNTGIGYEIVKKLARDSPNNQVLMACRDTHKGEEAVAAMGAPLNVNPIQLDITDDGSIEHCFLAVQQHFGKLDVLVNNAGTAAQHLPADATLRERFDLCMNVNVTSTAVLTDKMAPLLEKSALPKVIFISSTVGSIHTNLKALTYKGVWYNASKTAVNMLAVHYAKVYPRWKVNSVCPGYRATGLNHAELTDETDPKLGAVRAAELVAEGPDGVTGTFSRADGPVPW</sequence>
<dbReference type="Pfam" id="PF00106">
    <property type="entry name" value="adh_short"/>
    <property type="match status" value="1"/>
</dbReference>
<dbReference type="eggNOG" id="KOG1208">
    <property type="taxonomic scope" value="Eukaryota"/>
</dbReference>
<proteinExistence type="inferred from homology"/>
<dbReference type="VEuPathDB" id="FungiDB:CLCR_10554"/>
<keyword evidence="5" id="KW-1185">Reference proteome</keyword>
<name>A0A1C1CWH0_9EURO</name>
<reference evidence="5" key="1">
    <citation type="submission" date="2015-07" db="EMBL/GenBank/DDBJ databases">
        <authorList>
            <person name="Teixeira M.M."/>
            <person name="Souza R.C."/>
            <person name="Almeida L.G."/>
            <person name="Vicente V.A."/>
            <person name="de Hoog S."/>
            <person name="Bocca A.L."/>
            <person name="de Almeida S.R."/>
            <person name="Vasconcelos A.T."/>
            <person name="Felipe M.S."/>
        </authorList>
    </citation>
    <scope>NUCLEOTIDE SEQUENCE [LARGE SCALE GENOMIC DNA]</scope>
    <source>
        <strain evidence="5">KSF</strain>
    </source>
</reference>
<dbReference type="GO" id="GO:0016020">
    <property type="term" value="C:membrane"/>
    <property type="evidence" value="ECO:0007669"/>
    <property type="project" value="TreeGrafter"/>
</dbReference>